<dbReference type="Proteomes" id="UP000038010">
    <property type="component" value="Unassembled WGS sequence"/>
</dbReference>
<sequence>MSTPTATLSHEELKTLWAYIKITENKPRNKDLAAALNVSQSSSCTRFKHVTEKLDAMFPEFNLPGAADAEAAPAAPKRKRVPKAGDKAGRAAKKGKLDAPIKAEDSELDVPAKAEDSGYAEVNGEAAEEDRE</sequence>
<name>A0A0N0NLL8_9EURO</name>
<dbReference type="AlphaFoldDB" id="A0A0N0NLL8"/>
<feature type="region of interest" description="Disordered" evidence="1">
    <location>
        <begin position="67"/>
        <end position="132"/>
    </location>
</feature>
<feature type="compositionally biased region" description="Basic and acidic residues" evidence="1">
    <location>
        <begin position="83"/>
        <end position="116"/>
    </location>
</feature>
<evidence type="ECO:0000313" key="3">
    <source>
        <dbReference type="Proteomes" id="UP000038010"/>
    </source>
</evidence>
<keyword evidence="3" id="KW-1185">Reference proteome</keyword>
<accession>A0A0N0NLL8</accession>
<reference evidence="2 3" key="1">
    <citation type="submission" date="2015-06" db="EMBL/GenBank/DDBJ databases">
        <title>Draft genome of the ant-associated black yeast Phialophora attae CBS 131958.</title>
        <authorList>
            <person name="Moreno L.F."/>
            <person name="Stielow B.J."/>
            <person name="de Hoog S."/>
            <person name="Vicente V.A."/>
            <person name="Weiss V.A."/>
            <person name="de Vries M."/>
            <person name="Cruz L.M."/>
            <person name="Souza E.M."/>
        </authorList>
    </citation>
    <scope>NUCLEOTIDE SEQUENCE [LARGE SCALE GENOMIC DNA]</scope>
    <source>
        <strain evidence="2 3">CBS 131958</strain>
    </source>
</reference>
<dbReference type="VEuPathDB" id="FungiDB:AB675_5072"/>
<dbReference type="RefSeq" id="XP_017999291.1">
    <property type="nucleotide sequence ID" value="XM_018145255.1"/>
</dbReference>
<comment type="caution">
    <text evidence="2">The sequence shown here is derived from an EMBL/GenBank/DDBJ whole genome shotgun (WGS) entry which is preliminary data.</text>
</comment>
<organism evidence="2 3">
    <name type="scientific">Cyphellophora attinorum</name>
    <dbReference type="NCBI Taxonomy" id="1664694"/>
    <lineage>
        <taxon>Eukaryota</taxon>
        <taxon>Fungi</taxon>
        <taxon>Dikarya</taxon>
        <taxon>Ascomycota</taxon>
        <taxon>Pezizomycotina</taxon>
        <taxon>Eurotiomycetes</taxon>
        <taxon>Chaetothyriomycetidae</taxon>
        <taxon>Chaetothyriales</taxon>
        <taxon>Cyphellophoraceae</taxon>
        <taxon>Cyphellophora</taxon>
    </lineage>
</organism>
<dbReference type="GeneID" id="28737135"/>
<gene>
    <name evidence="2" type="ORF">AB675_5072</name>
</gene>
<evidence type="ECO:0000256" key="1">
    <source>
        <dbReference type="SAM" id="MobiDB-lite"/>
    </source>
</evidence>
<proteinExistence type="predicted"/>
<evidence type="ECO:0000313" key="2">
    <source>
        <dbReference type="EMBL" id="KPI39328.1"/>
    </source>
</evidence>
<dbReference type="EMBL" id="LFJN01000015">
    <property type="protein sequence ID" value="KPI39328.1"/>
    <property type="molecule type" value="Genomic_DNA"/>
</dbReference>
<protein>
    <submittedName>
        <fullName evidence="2">Uncharacterized protein</fullName>
    </submittedName>
</protein>